<dbReference type="InterPro" id="IPR029026">
    <property type="entry name" value="tRNA_m1G_MTases_N"/>
</dbReference>
<dbReference type="GO" id="GO:0005737">
    <property type="term" value="C:cytoplasm"/>
    <property type="evidence" value="ECO:0007669"/>
    <property type="project" value="UniProtKB-SubCell"/>
</dbReference>
<evidence type="ECO:0000256" key="1">
    <source>
        <dbReference type="ARBA" id="ARBA00004496"/>
    </source>
</evidence>
<dbReference type="PANTHER" id="PTHR30027:SF3">
    <property type="entry name" value="16S RRNA (URACIL(1498)-N(3))-METHYLTRANSFERASE"/>
    <property type="match status" value="1"/>
</dbReference>
<dbReference type="Pfam" id="PF04452">
    <property type="entry name" value="Methyltrans_RNA"/>
    <property type="match status" value="1"/>
</dbReference>
<name>A0A1F7S0Y9_9BACT</name>
<evidence type="ECO:0000256" key="7">
    <source>
        <dbReference type="ARBA" id="ARBA00022691"/>
    </source>
</evidence>
<evidence type="ECO:0000256" key="9">
    <source>
        <dbReference type="ARBA" id="ARBA00047944"/>
    </source>
</evidence>
<evidence type="ECO:0000256" key="10">
    <source>
        <dbReference type="PIRNR" id="PIRNR015601"/>
    </source>
</evidence>
<accession>A0A1F7S0Y9</accession>
<keyword evidence="6 10" id="KW-0808">Transferase</keyword>
<dbReference type="GO" id="GO:0070475">
    <property type="term" value="P:rRNA base methylation"/>
    <property type="evidence" value="ECO:0007669"/>
    <property type="project" value="TreeGrafter"/>
</dbReference>
<dbReference type="EMBL" id="MGDD01000113">
    <property type="protein sequence ID" value="OGL46767.1"/>
    <property type="molecule type" value="Genomic_DNA"/>
</dbReference>
<evidence type="ECO:0000256" key="2">
    <source>
        <dbReference type="ARBA" id="ARBA00005528"/>
    </source>
</evidence>
<dbReference type="CDD" id="cd18084">
    <property type="entry name" value="RsmE-like"/>
    <property type="match status" value="1"/>
</dbReference>
<proteinExistence type="inferred from homology"/>
<reference evidence="13 14" key="1">
    <citation type="journal article" date="2016" name="Nat. Commun.">
        <title>Thousands of microbial genomes shed light on interconnected biogeochemical processes in an aquifer system.</title>
        <authorList>
            <person name="Anantharaman K."/>
            <person name="Brown C.T."/>
            <person name="Hug L.A."/>
            <person name="Sharon I."/>
            <person name="Castelle C.J."/>
            <person name="Probst A.J."/>
            <person name="Thomas B.C."/>
            <person name="Singh A."/>
            <person name="Wilkins M.J."/>
            <person name="Karaoz U."/>
            <person name="Brodie E.L."/>
            <person name="Williams K.H."/>
            <person name="Hubbard S.S."/>
            <person name="Banfield J.F."/>
        </authorList>
    </citation>
    <scope>NUCLEOTIDE SEQUENCE [LARGE SCALE GENOMIC DNA]</scope>
</reference>
<comment type="subcellular location">
    <subcellularLocation>
        <location evidence="1 10">Cytoplasm</location>
    </subcellularLocation>
</comment>
<evidence type="ECO:0000256" key="3">
    <source>
        <dbReference type="ARBA" id="ARBA00022490"/>
    </source>
</evidence>
<dbReference type="GO" id="GO:0070042">
    <property type="term" value="F:rRNA (uridine-N3-)-methyltransferase activity"/>
    <property type="evidence" value="ECO:0007669"/>
    <property type="project" value="TreeGrafter"/>
</dbReference>
<evidence type="ECO:0000313" key="14">
    <source>
        <dbReference type="Proteomes" id="UP000179266"/>
    </source>
</evidence>
<evidence type="ECO:0000256" key="8">
    <source>
        <dbReference type="ARBA" id="ARBA00025699"/>
    </source>
</evidence>
<evidence type="ECO:0000313" key="13">
    <source>
        <dbReference type="EMBL" id="OGL46767.1"/>
    </source>
</evidence>
<keyword evidence="4 10" id="KW-0698">rRNA processing</keyword>
<evidence type="ECO:0000256" key="5">
    <source>
        <dbReference type="ARBA" id="ARBA00022603"/>
    </source>
</evidence>
<dbReference type="SUPFAM" id="SSF88697">
    <property type="entry name" value="PUA domain-like"/>
    <property type="match status" value="1"/>
</dbReference>
<sequence length="243" mass="26730">MNEYRFFCEDIKKPVSELSGAEAHHLVSVLRLKAGGRIELFDGMGTLATAMIREIGKRKVTLEIENLQKAEPINLMRIIIAVSIPKAERFDWLISKCTELGVDRIVPVLFERTVKRSAGSEGMERFKRIAVSACKQSGRIFMPKIDKPNNLENVLETLKTDYPSAKILVGDLASESIPLTSLSIGDKDMIAFIGPEGGLTDKEKLLLESSAAILVSLTDAILRVETAALAFASILACVRDVKK</sequence>
<evidence type="ECO:0000259" key="12">
    <source>
        <dbReference type="Pfam" id="PF20260"/>
    </source>
</evidence>
<dbReference type="Pfam" id="PF20260">
    <property type="entry name" value="PUA_4"/>
    <property type="match status" value="1"/>
</dbReference>
<comment type="similarity">
    <text evidence="2 10">Belongs to the RNA methyltransferase RsmE family.</text>
</comment>
<dbReference type="SUPFAM" id="SSF75217">
    <property type="entry name" value="alpha/beta knot"/>
    <property type="match status" value="1"/>
</dbReference>
<dbReference type="InterPro" id="IPR046886">
    <property type="entry name" value="RsmE_MTase_dom"/>
</dbReference>
<dbReference type="Proteomes" id="UP000179266">
    <property type="component" value="Unassembled WGS sequence"/>
</dbReference>
<dbReference type="AlphaFoldDB" id="A0A1F7S0Y9"/>
<keyword evidence="3 10" id="KW-0963">Cytoplasm</keyword>
<feature type="domain" description="Ribosomal RNA small subunit methyltransferase E PUA-like" evidence="12">
    <location>
        <begin position="18"/>
        <end position="65"/>
    </location>
</feature>
<dbReference type="InterPro" id="IPR006700">
    <property type="entry name" value="RsmE"/>
</dbReference>
<comment type="catalytic activity">
    <reaction evidence="9 10">
        <text>uridine(1498) in 16S rRNA + S-adenosyl-L-methionine = N(3)-methyluridine(1498) in 16S rRNA + S-adenosyl-L-homocysteine + H(+)</text>
        <dbReference type="Rhea" id="RHEA:42920"/>
        <dbReference type="Rhea" id="RHEA-COMP:10283"/>
        <dbReference type="Rhea" id="RHEA-COMP:10284"/>
        <dbReference type="ChEBI" id="CHEBI:15378"/>
        <dbReference type="ChEBI" id="CHEBI:57856"/>
        <dbReference type="ChEBI" id="CHEBI:59789"/>
        <dbReference type="ChEBI" id="CHEBI:65315"/>
        <dbReference type="ChEBI" id="CHEBI:74502"/>
        <dbReference type="EC" id="2.1.1.193"/>
    </reaction>
</comment>
<dbReference type="EC" id="2.1.1.193" evidence="10"/>
<dbReference type="InterPro" id="IPR046887">
    <property type="entry name" value="RsmE_PUA-like"/>
</dbReference>
<protein>
    <recommendedName>
        <fullName evidence="10">Ribosomal RNA small subunit methyltransferase E</fullName>
        <ecNumber evidence="10">2.1.1.193</ecNumber>
    </recommendedName>
</protein>
<organism evidence="13 14">
    <name type="scientific">Candidatus Schekmanbacteria bacterium RBG_13_48_7</name>
    <dbReference type="NCBI Taxonomy" id="1817878"/>
    <lineage>
        <taxon>Bacteria</taxon>
        <taxon>Candidatus Schekmaniibacteriota</taxon>
    </lineage>
</organism>
<dbReference type="PANTHER" id="PTHR30027">
    <property type="entry name" value="RIBOSOMAL RNA SMALL SUBUNIT METHYLTRANSFERASE E"/>
    <property type="match status" value="1"/>
</dbReference>
<gene>
    <name evidence="13" type="ORF">A2161_09685</name>
</gene>
<dbReference type="PIRSF" id="PIRSF015601">
    <property type="entry name" value="MTase_slr0722"/>
    <property type="match status" value="1"/>
</dbReference>
<feature type="domain" description="Ribosomal RNA small subunit methyltransferase E methyltransferase" evidence="11">
    <location>
        <begin position="77"/>
        <end position="235"/>
    </location>
</feature>
<comment type="function">
    <text evidence="8 10">Specifically methylates the N3 position of the uracil ring of uridine 1498 (m3U1498) in 16S rRNA. Acts on the fully assembled 30S ribosomal subunit.</text>
</comment>
<dbReference type="NCBIfam" id="TIGR00046">
    <property type="entry name" value="RsmE family RNA methyltransferase"/>
    <property type="match status" value="1"/>
</dbReference>
<keyword evidence="7 10" id="KW-0949">S-adenosyl-L-methionine</keyword>
<evidence type="ECO:0000256" key="6">
    <source>
        <dbReference type="ARBA" id="ARBA00022679"/>
    </source>
</evidence>
<dbReference type="Gene3D" id="3.40.1280.10">
    <property type="match status" value="1"/>
</dbReference>
<evidence type="ECO:0000259" key="11">
    <source>
        <dbReference type="Pfam" id="PF04452"/>
    </source>
</evidence>
<keyword evidence="5 10" id="KW-0489">Methyltransferase</keyword>
<dbReference type="InterPro" id="IPR015947">
    <property type="entry name" value="PUA-like_sf"/>
</dbReference>
<evidence type="ECO:0000256" key="4">
    <source>
        <dbReference type="ARBA" id="ARBA00022552"/>
    </source>
</evidence>
<dbReference type="InterPro" id="IPR029028">
    <property type="entry name" value="Alpha/beta_knot_MTases"/>
</dbReference>
<comment type="caution">
    <text evidence="13">The sequence shown here is derived from an EMBL/GenBank/DDBJ whole genome shotgun (WGS) entry which is preliminary data.</text>
</comment>